<sequence>MFCTAFYQYLTVRYADEFAVDPNYCIAVDISRAKDLSYTEILKSGTSEILLNTITDLNELL</sequence>
<keyword evidence="4" id="KW-1185">Reference proteome</keyword>
<dbReference type="Proteomes" id="UP000184240">
    <property type="component" value="Unassembled WGS sequence"/>
</dbReference>
<reference evidence="3" key="1">
    <citation type="submission" date="2016-11" db="EMBL/GenBank/DDBJ databases">
        <authorList>
            <person name="Varghese N."/>
            <person name="Submissions S."/>
        </authorList>
    </citation>
    <scope>NUCLEOTIDE SEQUENCE [LARGE SCALE GENOMIC DNA]</scope>
    <source>
        <strain evidence="3">DSM 19859</strain>
    </source>
</reference>
<dbReference type="Proteomes" id="UP000290037">
    <property type="component" value="Unassembled WGS sequence"/>
</dbReference>
<dbReference type="AlphaFoldDB" id="A0A1M5ZSS0"/>
<proteinExistence type="predicted"/>
<evidence type="ECO:0000313" key="3">
    <source>
        <dbReference type="Proteomes" id="UP000184240"/>
    </source>
</evidence>
<dbReference type="EMBL" id="FQXT01000009">
    <property type="protein sequence ID" value="SHI26963.1"/>
    <property type="molecule type" value="Genomic_DNA"/>
</dbReference>
<reference evidence="1 4" key="3">
    <citation type="submission" date="2018-07" db="EMBL/GenBank/DDBJ databases">
        <title>Leeuwenhoekiella genomics.</title>
        <authorList>
            <person name="Tahon G."/>
            <person name="Willems A."/>
        </authorList>
    </citation>
    <scope>NUCLEOTIDE SEQUENCE [LARGE SCALE GENOMIC DNA]</scope>
    <source>
        <strain evidence="1 4">LMG 24856</strain>
    </source>
</reference>
<organism evidence="2 3">
    <name type="scientific">Leeuwenhoekiella palythoae</name>
    <dbReference type="NCBI Taxonomy" id="573501"/>
    <lineage>
        <taxon>Bacteria</taxon>
        <taxon>Pseudomonadati</taxon>
        <taxon>Bacteroidota</taxon>
        <taxon>Flavobacteriia</taxon>
        <taxon>Flavobacteriales</taxon>
        <taxon>Flavobacteriaceae</taxon>
        <taxon>Leeuwenhoekiella</taxon>
    </lineage>
</organism>
<protein>
    <submittedName>
        <fullName evidence="2">Uncharacterized protein</fullName>
    </submittedName>
</protein>
<gene>
    <name evidence="1" type="ORF">DSM01_3317</name>
    <name evidence="2" type="ORF">SAMN04487999_3423</name>
</gene>
<reference evidence="2" key="2">
    <citation type="submission" date="2016-11" db="EMBL/GenBank/DDBJ databases">
        <authorList>
            <person name="Jaros S."/>
            <person name="Januszkiewicz K."/>
            <person name="Wedrychowicz H."/>
        </authorList>
    </citation>
    <scope>NUCLEOTIDE SEQUENCE [LARGE SCALE GENOMIC DNA]</scope>
    <source>
        <strain evidence="2">DSM 19859</strain>
    </source>
</reference>
<evidence type="ECO:0000313" key="1">
    <source>
        <dbReference type="EMBL" id="RXG26810.1"/>
    </source>
</evidence>
<dbReference type="STRING" id="573501.SAMN04487999_3423"/>
<evidence type="ECO:0000313" key="4">
    <source>
        <dbReference type="Proteomes" id="UP000290037"/>
    </source>
</evidence>
<accession>A0A1M5ZSS0</accession>
<evidence type="ECO:0000313" key="2">
    <source>
        <dbReference type="EMBL" id="SHI26963.1"/>
    </source>
</evidence>
<name>A0A1M5ZSS0_9FLAO</name>
<dbReference type="EMBL" id="QOVN01000011">
    <property type="protein sequence ID" value="RXG26810.1"/>
    <property type="molecule type" value="Genomic_DNA"/>
</dbReference>